<proteinExistence type="predicted"/>
<name>A0A6N3ALV1_9BACT</name>
<accession>A0A6N3ALV1</accession>
<dbReference type="EMBL" id="CACRUV010000012">
    <property type="protein sequence ID" value="VYT90520.1"/>
    <property type="molecule type" value="Genomic_DNA"/>
</dbReference>
<protein>
    <submittedName>
        <fullName evidence="1">Uncharacterized protein</fullName>
    </submittedName>
</protein>
<dbReference type="AlphaFoldDB" id="A0A6N3ALV1"/>
<organism evidence="1">
    <name type="scientific">Parabacteroides merdae</name>
    <dbReference type="NCBI Taxonomy" id="46503"/>
    <lineage>
        <taxon>Bacteria</taxon>
        <taxon>Pseudomonadati</taxon>
        <taxon>Bacteroidota</taxon>
        <taxon>Bacteroidia</taxon>
        <taxon>Bacteroidales</taxon>
        <taxon>Tannerellaceae</taxon>
        <taxon>Parabacteroides</taxon>
    </lineage>
</organism>
<sequence length="44" mass="5618">MYFCIFKYFSYRENRHLFNPFQVGILYFHEFTPFRIHLIIQLKV</sequence>
<reference evidence="1" key="1">
    <citation type="submission" date="2019-11" db="EMBL/GenBank/DDBJ databases">
        <authorList>
            <person name="Feng L."/>
        </authorList>
    </citation>
    <scope>NUCLEOTIDE SEQUENCE</scope>
    <source>
        <strain evidence="1">PmerdaeLFYP103</strain>
    </source>
</reference>
<evidence type="ECO:0000313" key="1">
    <source>
        <dbReference type="EMBL" id="VYT90520.1"/>
    </source>
</evidence>
<gene>
    <name evidence="1" type="ORF">PMLFYP103_00130</name>
</gene>